<dbReference type="AlphaFoldDB" id="A0A6A4SW74"/>
<sequence length="164" mass="18481">MHTPPSSSSNKLSWSIHNFDLHDWTRPVVEPQKNQYAASSQSDQSQTALLSSSRSVQKNQYCSNAVSPLGNPLQQLQHGLTPDSLLQLCLHSAENQSTLQTAAVDGTHEPKNIFSQYDYVVILSDFWAMKKNISSVWNNRESKDHFVLLWEYVSLRIPCGNPPL</sequence>
<comment type="caution">
    <text evidence="1">The sequence shown here is derived from an EMBL/GenBank/DDBJ whole genome shotgun (WGS) entry which is preliminary data.</text>
</comment>
<reference evidence="1 2" key="1">
    <citation type="submission" date="2019-06" db="EMBL/GenBank/DDBJ databases">
        <title>Draft genomes of female and male turbot (Scophthalmus maximus).</title>
        <authorList>
            <person name="Xu H."/>
            <person name="Xu X.-W."/>
            <person name="Shao C."/>
            <person name="Chen S."/>
        </authorList>
    </citation>
    <scope>NUCLEOTIDE SEQUENCE [LARGE SCALE GENOMIC DNA]</scope>
    <source>
        <strain evidence="1">Ysfricsl-2016a</strain>
        <tissue evidence="1">Blood</tissue>
    </source>
</reference>
<protein>
    <submittedName>
        <fullName evidence="1">Uncharacterized protein</fullName>
    </submittedName>
</protein>
<accession>A0A6A4SW74</accession>
<dbReference type="EMBL" id="VEVO01000007">
    <property type="protein sequence ID" value="KAF0039496.1"/>
    <property type="molecule type" value="Genomic_DNA"/>
</dbReference>
<organism evidence="1 2">
    <name type="scientific">Scophthalmus maximus</name>
    <name type="common">Turbot</name>
    <name type="synonym">Psetta maxima</name>
    <dbReference type="NCBI Taxonomy" id="52904"/>
    <lineage>
        <taxon>Eukaryota</taxon>
        <taxon>Metazoa</taxon>
        <taxon>Chordata</taxon>
        <taxon>Craniata</taxon>
        <taxon>Vertebrata</taxon>
        <taxon>Euteleostomi</taxon>
        <taxon>Actinopterygii</taxon>
        <taxon>Neopterygii</taxon>
        <taxon>Teleostei</taxon>
        <taxon>Neoteleostei</taxon>
        <taxon>Acanthomorphata</taxon>
        <taxon>Carangaria</taxon>
        <taxon>Pleuronectiformes</taxon>
        <taxon>Pleuronectoidei</taxon>
        <taxon>Scophthalmidae</taxon>
        <taxon>Scophthalmus</taxon>
    </lineage>
</organism>
<name>A0A6A4SW74_SCOMX</name>
<proteinExistence type="predicted"/>
<gene>
    <name evidence="1" type="ORF">F2P81_007731</name>
</gene>
<dbReference type="Proteomes" id="UP000438429">
    <property type="component" value="Unassembled WGS sequence"/>
</dbReference>
<evidence type="ECO:0000313" key="1">
    <source>
        <dbReference type="EMBL" id="KAF0039496.1"/>
    </source>
</evidence>
<evidence type="ECO:0000313" key="2">
    <source>
        <dbReference type="Proteomes" id="UP000438429"/>
    </source>
</evidence>